<evidence type="ECO:0000313" key="5">
    <source>
        <dbReference type="Proteomes" id="UP000799770"/>
    </source>
</evidence>
<evidence type="ECO:0000313" key="4">
    <source>
        <dbReference type="EMBL" id="KAF2117236.1"/>
    </source>
</evidence>
<feature type="transmembrane region" description="Helical" evidence="2">
    <location>
        <begin position="182"/>
        <end position="206"/>
    </location>
</feature>
<keyword evidence="2" id="KW-0812">Transmembrane</keyword>
<dbReference type="Proteomes" id="UP000799770">
    <property type="component" value="Unassembled WGS sequence"/>
</dbReference>
<protein>
    <recommendedName>
        <fullName evidence="6">Mid2 domain-containing protein</fullName>
    </recommendedName>
</protein>
<keyword evidence="3" id="KW-0732">Signal</keyword>
<name>A0A6A5ZDE1_9PLEO</name>
<accession>A0A6A5ZDE1</accession>
<proteinExistence type="predicted"/>
<dbReference type="AlphaFoldDB" id="A0A6A5ZDE1"/>
<feature type="region of interest" description="Disordered" evidence="1">
    <location>
        <begin position="150"/>
        <end position="178"/>
    </location>
</feature>
<dbReference type="OrthoDB" id="5215637at2759"/>
<evidence type="ECO:0000256" key="1">
    <source>
        <dbReference type="SAM" id="MobiDB-lite"/>
    </source>
</evidence>
<sequence length="263" mass="28346">MKRHAFLSWFAVSRLVGATCYNPLGTVSDNVPCHLDGDSACCAQNDSCLTNGLCVDKRFVKGDGLSSNNLYYRGACTSSDFNTTGPNQCSPICKLKPGQGDGVLYCGNDLYCCEGDSSDCCSNNSSMKFNRGAPSVYAIAGDYGTNSSIPSTSSVPLPTLDPAGSKTPKSHSKSSKSGNSRLLIGLAIGLPLGLLQLVSVIGMLWWMRKQEDRQRKIEEILRLALKEQSAQIEGLEDSLWVFRNHVASPVELSPTQVNPHEVE</sequence>
<feature type="signal peptide" evidence="3">
    <location>
        <begin position="1"/>
        <end position="20"/>
    </location>
</feature>
<reference evidence="4" key="1">
    <citation type="journal article" date="2020" name="Stud. Mycol.">
        <title>101 Dothideomycetes genomes: a test case for predicting lifestyles and emergence of pathogens.</title>
        <authorList>
            <person name="Haridas S."/>
            <person name="Albert R."/>
            <person name="Binder M."/>
            <person name="Bloem J."/>
            <person name="Labutti K."/>
            <person name="Salamov A."/>
            <person name="Andreopoulos B."/>
            <person name="Baker S."/>
            <person name="Barry K."/>
            <person name="Bills G."/>
            <person name="Bluhm B."/>
            <person name="Cannon C."/>
            <person name="Castanera R."/>
            <person name="Culley D."/>
            <person name="Daum C."/>
            <person name="Ezra D."/>
            <person name="Gonzalez J."/>
            <person name="Henrissat B."/>
            <person name="Kuo A."/>
            <person name="Liang C."/>
            <person name="Lipzen A."/>
            <person name="Lutzoni F."/>
            <person name="Magnuson J."/>
            <person name="Mondo S."/>
            <person name="Nolan M."/>
            <person name="Ohm R."/>
            <person name="Pangilinan J."/>
            <person name="Park H.-J."/>
            <person name="Ramirez L."/>
            <person name="Alfaro M."/>
            <person name="Sun H."/>
            <person name="Tritt A."/>
            <person name="Yoshinaga Y."/>
            <person name="Zwiers L.-H."/>
            <person name="Turgeon B."/>
            <person name="Goodwin S."/>
            <person name="Spatafora J."/>
            <person name="Crous P."/>
            <person name="Grigoriev I."/>
        </authorList>
    </citation>
    <scope>NUCLEOTIDE SEQUENCE</scope>
    <source>
        <strain evidence="4">CBS 627.86</strain>
    </source>
</reference>
<keyword evidence="2" id="KW-1133">Transmembrane helix</keyword>
<evidence type="ECO:0000256" key="3">
    <source>
        <dbReference type="SAM" id="SignalP"/>
    </source>
</evidence>
<dbReference type="EMBL" id="ML977319">
    <property type="protein sequence ID" value="KAF2117236.1"/>
    <property type="molecule type" value="Genomic_DNA"/>
</dbReference>
<evidence type="ECO:0008006" key="6">
    <source>
        <dbReference type="Google" id="ProtNLM"/>
    </source>
</evidence>
<gene>
    <name evidence="4" type="ORF">BDV96DRAFT_21797</name>
</gene>
<evidence type="ECO:0000256" key="2">
    <source>
        <dbReference type="SAM" id="Phobius"/>
    </source>
</evidence>
<feature type="chain" id="PRO_5025344288" description="Mid2 domain-containing protein" evidence="3">
    <location>
        <begin position="21"/>
        <end position="263"/>
    </location>
</feature>
<organism evidence="4 5">
    <name type="scientific">Lophiotrema nucula</name>
    <dbReference type="NCBI Taxonomy" id="690887"/>
    <lineage>
        <taxon>Eukaryota</taxon>
        <taxon>Fungi</taxon>
        <taxon>Dikarya</taxon>
        <taxon>Ascomycota</taxon>
        <taxon>Pezizomycotina</taxon>
        <taxon>Dothideomycetes</taxon>
        <taxon>Pleosporomycetidae</taxon>
        <taxon>Pleosporales</taxon>
        <taxon>Lophiotremataceae</taxon>
        <taxon>Lophiotrema</taxon>
    </lineage>
</organism>
<keyword evidence="5" id="KW-1185">Reference proteome</keyword>
<keyword evidence="2" id="KW-0472">Membrane</keyword>